<dbReference type="OrthoDB" id="5372734at2759"/>
<evidence type="ECO:0000313" key="2">
    <source>
        <dbReference type="EMBL" id="KAJ5100452.1"/>
    </source>
</evidence>
<reference evidence="2" key="1">
    <citation type="submission" date="2022-11" db="EMBL/GenBank/DDBJ databases">
        <authorList>
            <person name="Petersen C."/>
        </authorList>
    </citation>
    <scope>NUCLEOTIDE SEQUENCE</scope>
    <source>
        <strain evidence="2">IBT 30069</strain>
    </source>
</reference>
<protein>
    <submittedName>
        <fullName evidence="2">Uncharacterized protein</fullName>
    </submittedName>
</protein>
<gene>
    <name evidence="2" type="ORF">N7456_006504</name>
</gene>
<dbReference type="AlphaFoldDB" id="A0A9W9FHU3"/>
<feature type="compositionally biased region" description="Acidic residues" evidence="1">
    <location>
        <begin position="176"/>
        <end position="203"/>
    </location>
</feature>
<dbReference type="Proteomes" id="UP001149165">
    <property type="component" value="Unassembled WGS sequence"/>
</dbReference>
<comment type="caution">
    <text evidence="2">The sequence shown here is derived from an EMBL/GenBank/DDBJ whole genome shotgun (WGS) entry which is preliminary data.</text>
</comment>
<keyword evidence="3" id="KW-1185">Reference proteome</keyword>
<feature type="compositionally biased region" description="Polar residues" evidence="1">
    <location>
        <begin position="213"/>
        <end position="232"/>
    </location>
</feature>
<accession>A0A9W9FHU3</accession>
<reference evidence="2" key="2">
    <citation type="journal article" date="2023" name="IMA Fungus">
        <title>Comparative genomic study of the Penicillium genus elucidates a diverse pangenome and 15 lateral gene transfer events.</title>
        <authorList>
            <person name="Petersen C."/>
            <person name="Sorensen T."/>
            <person name="Nielsen M.R."/>
            <person name="Sondergaard T.E."/>
            <person name="Sorensen J.L."/>
            <person name="Fitzpatrick D.A."/>
            <person name="Frisvad J.C."/>
            <person name="Nielsen K.L."/>
        </authorList>
    </citation>
    <scope>NUCLEOTIDE SEQUENCE</scope>
    <source>
        <strain evidence="2">IBT 30069</strain>
    </source>
</reference>
<feature type="region of interest" description="Disordered" evidence="1">
    <location>
        <begin position="168"/>
        <end position="306"/>
    </location>
</feature>
<evidence type="ECO:0000313" key="3">
    <source>
        <dbReference type="Proteomes" id="UP001149165"/>
    </source>
</evidence>
<proteinExistence type="predicted"/>
<dbReference type="EMBL" id="JAPQKH010000004">
    <property type="protein sequence ID" value="KAJ5100452.1"/>
    <property type="molecule type" value="Genomic_DNA"/>
</dbReference>
<organism evidence="2 3">
    <name type="scientific">Penicillium angulare</name>
    <dbReference type="NCBI Taxonomy" id="116970"/>
    <lineage>
        <taxon>Eukaryota</taxon>
        <taxon>Fungi</taxon>
        <taxon>Dikarya</taxon>
        <taxon>Ascomycota</taxon>
        <taxon>Pezizomycotina</taxon>
        <taxon>Eurotiomycetes</taxon>
        <taxon>Eurotiomycetidae</taxon>
        <taxon>Eurotiales</taxon>
        <taxon>Aspergillaceae</taxon>
        <taxon>Penicillium</taxon>
    </lineage>
</organism>
<evidence type="ECO:0000256" key="1">
    <source>
        <dbReference type="SAM" id="MobiDB-lite"/>
    </source>
</evidence>
<name>A0A9W9FHU3_9EURO</name>
<sequence>MSDDEEYYEWEDEYLFEDPVPDLVDELAATSYYEAALFDDPNIYTEDYFSDWEYYTDDYYDDDPTVKESSLRAKTEPSTRKNRKTKVRRTLPLQHPPLHLDLGSFQGVVWKASLDDDPTVAGAVQIYEPGQSDKVALLEDWREIFKSAQPALDKSRLRKRHLPISVTGSVSGISGIEDEDGDEELGDDEGDGEEGEGDGDGDSSDAMSDVLSFDQTNESLDAGDVSNTTPELGQSPKDPGFAVEIPVKRGRKRKAETPVKKNTKTKASKPSVEGTRSRSKRVALDTSKSDDGGSTGPVRRSTRQKK</sequence>